<name>A0A0D8X8M0_DICVI</name>
<dbReference type="GO" id="GO:0016460">
    <property type="term" value="C:myosin II complex"/>
    <property type="evidence" value="ECO:0007669"/>
    <property type="project" value="TreeGrafter"/>
</dbReference>
<keyword evidence="6" id="KW-1185">Reference proteome</keyword>
<proteinExistence type="predicted"/>
<dbReference type="Gene3D" id="1.10.238.10">
    <property type="entry name" value="EF-hand"/>
    <property type="match status" value="2"/>
</dbReference>
<dbReference type="Pfam" id="PF13499">
    <property type="entry name" value="EF-hand_7"/>
    <property type="match status" value="2"/>
</dbReference>
<feature type="region of interest" description="Disordered" evidence="3">
    <location>
        <begin position="1"/>
        <end position="34"/>
    </location>
</feature>
<dbReference type="InterPro" id="IPR018247">
    <property type="entry name" value="EF_Hand_1_Ca_BS"/>
</dbReference>
<keyword evidence="2" id="KW-0106">Calcium</keyword>
<accession>A0A0D8X8M0</accession>
<dbReference type="PANTHER" id="PTHR23048">
    <property type="entry name" value="MYOSIN LIGHT CHAIN 1, 3"/>
    <property type="match status" value="1"/>
</dbReference>
<reference evidence="6" key="2">
    <citation type="journal article" date="2016" name="Sci. Rep.">
        <title>Dictyocaulus viviparus genome, variome and transcriptome elucidate lungworm biology and support future intervention.</title>
        <authorList>
            <person name="McNulty S.N."/>
            <person name="Strube C."/>
            <person name="Rosa B.A."/>
            <person name="Martin J.C."/>
            <person name="Tyagi R."/>
            <person name="Choi Y.J."/>
            <person name="Wang Q."/>
            <person name="Hallsworth Pepin K."/>
            <person name="Zhang X."/>
            <person name="Ozersky P."/>
            <person name="Wilson R.K."/>
            <person name="Sternberg P.W."/>
            <person name="Gasser R.B."/>
            <person name="Mitreva M."/>
        </authorList>
    </citation>
    <scope>NUCLEOTIDE SEQUENCE [LARGE SCALE GENOMIC DNA]</scope>
    <source>
        <strain evidence="6">HannoverDv2000</strain>
    </source>
</reference>
<evidence type="ECO:0000256" key="2">
    <source>
        <dbReference type="ARBA" id="ARBA00022837"/>
    </source>
</evidence>
<dbReference type="SUPFAM" id="SSF47473">
    <property type="entry name" value="EF-hand"/>
    <property type="match status" value="1"/>
</dbReference>
<sequence>MFPTNKTHSAARHDRNKKKKIHQLNQTEQDESTLSRKGIIEEYKKAFKFFDQNNDGFITMSELEKAMNECGQYPSKLELHLVMSHGDRDQNGVITFDEFVQLMSGRNTGGKYTYSQLLEQFNMFDKLSFQMDTTCSHDDKDGYIEKSEMIECVNELSLSRIYPRSVVEALFNDADADGDGKISFEDILGVIVMFSILMS</sequence>
<dbReference type="FunFam" id="1.10.238.10:FF:000178">
    <property type="entry name" value="Calmodulin-2 A"/>
    <property type="match status" value="1"/>
</dbReference>
<evidence type="ECO:0000313" key="5">
    <source>
        <dbReference type="EMBL" id="KJH40893.1"/>
    </source>
</evidence>
<feature type="domain" description="EF-hand" evidence="4">
    <location>
        <begin position="74"/>
        <end position="109"/>
    </location>
</feature>
<reference evidence="5 6" key="1">
    <citation type="submission" date="2013-11" db="EMBL/GenBank/DDBJ databases">
        <title>Draft genome of the bovine lungworm Dictyocaulus viviparus.</title>
        <authorList>
            <person name="Mitreva M."/>
        </authorList>
    </citation>
    <scope>NUCLEOTIDE SEQUENCE [LARGE SCALE GENOMIC DNA]</scope>
    <source>
        <strain evidence="5 6">HannoverDv2000</strain>
    </source>
</reference>
<evidence type="ECO:0000256" key="3">
    <source>
        <dbReference type="SAM" id="MobiDB-lite"/>
    </source>
</evidence>
<organism evidence="5 6">
    <name type="scientific">Dictyocaulus viviparus</name>
    <name type="common">Bovine lungworm</name>
    <dbReference type="NCBI Taxonomy" id="29172"/>
    <lineage>
        <taxon>Eukaryota</taxon>
        <taxon>Metazoa</taxon>
        <taxon>Ecdysozoa</taxon>
        <taxon>Nematoda</taxon>
        <taxon>Chromadorea</taxon>
        <taxon>Rhabditida</taxon>
        <taxon>Rhabditina</taxon>
        <taxon>Rhabditomorpha</taxon>
        <taxon>Strongyloidea</taxon>
        <taxon>Metastrongylidae</taxon>
        <taxon>Dictyocaulus</taxon>
    </lineage>
</organism>
<dbReference type="AlphaFoldDB" id="A0A0D8X8M0"/>
<dbReference type="InterPro" id="IPR002048">
    <property type="entry name" value="EF_hand_dom"/>
</dbReference>
<dbReference type="SMART" id="SM00054">
    <property type="entry name" value="EFh"/>
    <property type="match status" value="4"/>
</dbReference>
<dbReference type="OrthoDB" id="26525at2759"/>
<evidence type="ECO:0000256" key="1">
    <source>
        <dbReference type="ARBA" id="ARBA00022737"/>
    </source>
</evidence>
<protein>
    <submittedName>
        <fullName evidence="5">EF hand</fullName>
    </submittedName>
</protein>
<feature type="domain" description="EF-hand" evidence="4">
    <location>
        <begin position="38"/>
        <end position="73"/>
    </location>
</feature>
<dbReference type="GO" id="GO:0005509">
    <property type="term" value="F:calcium ion binding"/>
    <property type="evidence" value="ECO:0007669"/>
    <property type="project" value="InterPro"/>
</dbReference>
<dbReference type="STRING" id="29172.A0A0D8X8M0"/>
<dbReference type="CDD" id="cd00051">
    <property type="entry name" value="EFh"/>
    <property type="match status" value="1"/>
</dbReference>
<feature type="domain" description="EF-hand" evidence="4">
    <location>
        <begin position="162"/>
        <end position="197"/>
    </location>
</feature>
<dbReference type="InterPro" id="IPR050230">
    <property type="entry name" value="CALM/Myosin/TropC-like"/>
</dbReference>
<evidence type="ECO:0000259" key="4">
    <source>
        <dbReference type="PROSITE" id="PS50222"/>
    </source>
</evidence>
<dbReference type="EMBL" id="KN716981">
    <property type="protein sequence ID" value="KJH40893.1"/>
    <property type="molecule type" value="Genomic_DNA"/>
</dbReference>
<dbReference type="Proteomes" id="UP000053766">
    <property type="component" value="Unassembled WGS sequence"/>
</dbReference>
<keyword evidence="1" id="KW-0677">Repeat</keyword>
<dbReference type="PROSITE" id="PS00018">
    <property type="entry name" value="EF_HAND_1"/>
    <property type="match status" value="3"/>
</dbReference>
<dbReference type="InterPro" id="IPR011992">
    <property type="entry name" value="EF-hand-dom_pair"/>
</dbReference>
<dbReference type="PROSITE" id="PS50222">
    <property type="entry name" value="EF_HAND_2"/>
    <property type="match status" value="3"/>
</dbReference>
<gene>
    <name evidence="5" type="ORF">DICVIV_13146</name>
</gene>
<dbReference type="PANTHER" id="PTHR23048:SF0">
    <property type="entry name" value="CALMODULIN LIKE 3"/>
    <property type="match status" value="1"/>
</dbReference>
<evidence type="ECO:0000313" key="6">
    <source>
        <dbReference type="Proteomes" id="UP000053766"/>
    </source>
</evidence>